<feature type="binding site" description="axial binding residue" evidence="2">
    <location>
        <position position="449"/>
    </location>
    <ligand>
        <name>heme</name>
        <dbReference type="ChEBI" id="CHEBI:30413"/>
    </ligand>
    <ligandPart>
        <name>Fe</name>
        <dbReference type="ChEBI" id="CHEBI:18248"/>
    </ligandPart>
</feature>
<evidence type="ECO:0008006" key="6">
    <source>
        <dbReference type="Google" id="ProtNLM"/>
    </source>
</evidence>
<dbReference type="AlphaFoldDB" id="A0AAN0ILC3"/>
<dbReference type="InterPro" id="IPR002401">
    <property type="entry name" value="Cyt_P450_E_grp-I"/>
</dbReference>
<dbReference type="PROSITE" id="PS00086">
    <property type="entry name" value="CYTOCHROME_P450"/>
    <property type="match status" value="1"/>
</dbReference>
<dbReference type="PRINTS" id="PR00385">
    <property type="entry name" value="P450"/>
</dbReference>
<keyword evidence="5" id="KW-1185">Reference proteome</keyword>
<keyword evidence="3" id="KW-0503">Monooxygenase</keyword>
<dbReference type="PRINTS" id="PR00463">
    <property type="entry name" value="EP450I"/>
</dbReference>
<dbReference type="RefSeq" id="XP_011403446.2">
    <property type="nucleotide sequence ID" value="XM_011405144.2"/>
</dbReference>
<dbReference type="KEGG" id="aqu:105312467"/>
<dbReference type="PANTHER" id="PTHR24291">
    <property type="entry name" value="CYTOCHROME P450 FAMILY 4"/>
    <property type="match status" value="1"/>
</dbReference>
<dbReference type="InterPro" id="IPR017972">
    <property type="entry name" value="Cyt_P450_CS"/>
</dbReference>
<dbReference type="InterPro" id="IPR036396">
    <property type="entry name" value="Cyt_P450_sf"/>
</dbReference>
<dbReference type="GO" id="GO:0005506">
    <property type="term" value="F:iron ion binding"/>
    <property type="evidence" value="ECO:0007669"/>
    <property type="project" value="InterPro"/>
</dbReference>
<dbReference type="SUPFAM" id="SSF48264">
    <property type="entry name" value="Cytochrome P450"/>
    <property type="match status" value="1"/>
</dbReference>
<dbReference type="Gene3D" id="1.10.630.10">
    <property type="entry name" value="Cytochrome P450"/>
    <property type="match status" value="1"/>
</dbReference>
<keyword evidence="2 3" id="KW-0408">Iron</keyword>
<evidence type="ECO:0000313" key="4">
    <source>
        <dbReference type="EnsemblMetazoa" id="XP_011403446.2"/>
    </source>
</evidence>
<evidence type="ECO:0000256" key="1">
    <source>
        <dbReference type="ARBA" id="ARBA00010617"/>
    </source>
</evidence>
<comment type="cofactor">
    <cofactor evidence="2">
        <name>heme</name>
        <dbReference type="ChEBI" id="CHEBI:30413"/>
    </cofactor>
</comment>
<keyword evidence="2 3" id="KW-0479">Metal-binding</keyword>
<organism evidence="4 5">
    <name type="scientific">Amphimedon queenslandica</name>
    <name type="common">Sponge</name>
    <dbReference type="NCBI Taxonomy" id="400682"/>
    <lineage>
        <taxon>Eukaryota</taxon>
        <taxon>Metazoa</taxon>
        <taxon>Porifera</taxon>
        <taxon>Demospongiae</taxon>
        <taxon>Heteroscleromorpha</taxon>
        <taxon>Haplosclerida</taxon>
        <taxon>Niphatidae</taxon>
        <taxon>Amphimedon</taxon>
    </lineage>
</organism>
<dbReference type="Pfam" id="PF00067">
    <property type="entry name" value="p450"/>
    <property type="match status" value="1"/>
</dbReference>
<dbReference type="GO" id="GO:0020037">
    <property type="term" value="F:heme binding"/>
    <property type="evidence" value="ECO:0007669"/>
    <property type="project" value="InterPro"/>
</dbReference>
<protein>
    <recommendedName>
        <fullName evidence="6">Cytochrome P450</fullName>
    </recommendedName>
</protein>
<evidence type="ECO:0000256" key="2">
    <source>
        <dbReference type="PIRSR" id="PIRSR602401-1"/>
    </source>
</evidence>
<keyword evidence="2 3" id="KW-0349">Heme</keyword>
<dbReference type="InterPro" id="IPR001128">
    <property type="entry name" value="Cyt_P450"/>
</dbReference>
<dbReference type="GO" id="GO:0016705">
    <property type="term" value="F:oxidoreductase activity, acting on paired donors, with incorporation or reduction of molecular oxygen"/>
    <property type="evidence" value="ECO:0007669"/>
    <property type="project" value="InterPro"/>
</dbReference>
<reference evidence="4" key="2">
    <citation type="submission" date="2024-06" db="UniProtKB">
        <authorList>
            <consortium name="EnsemblMetazoa"/>
        </authorList>
    </citation>
    <scope>IDENTIFICATION</scope>
</reference>
<proteinExistence type="inferred from homology"/>
<accession>A0AAN0ILC3</accession>
<dbReference type="CDD" id="cd20659">
    <property type="entry name" value="CYP4B_4F-like"/>
    <property type="match status" value="1"/>
</dbReference>
<comment type="similarity">
    <text evidence="1 3">Belongs to the cytochrome P450 family.</text>
</comment>
<keyword evidence="3" id="KW-0560">Oxidoreductase</keyword>
<evidence type="ECO:0000256" key="3">
    <source>
        <dbReference type="RuleBase" id="RU000461"/>
    </source>
</evidence>
<dbReference type="GO" id="GO:0004497">
    <property type="term" value="F:monooxygenase activity"/>
    <property type="evidence" value="ECO:0007669"/>
    <property type="project" value="UniProtKB-KW"/>
</dbReference>
<name>A0AAN0ILC3_AMPQE</name>
<evidence type="ECO:0000313" key="5">
    <source>
        <dbReference type="Proteomes" id="UP000007879"/>
    </source>
</evidence>
<sequence length="504" mass="59076">MALSLLLLFLFSLLLLFLPRRIWRYYNLCKAMRQLPTMAPPHWFWGHANIIELNQSFADKVYAWRLKNNININVFWLGPFRAMVSLHLPEYFKAVMKNPKAPEAYSLLEDWLGRGLLIENGSRWFSNRRLLTPAFHFDVLKPYVHVYNDCTDILLGKWEKSALNGETVEVYNTINQLTLDVILRCACSHFSSCQEKGRNDPYVKAVLDLCDLSAERFMNPLLTVNNFVYFYLTSRGWRHRKALKETHKHSEKIIKERKAVLMNEGRQERIAKSKLKCLDFLDILLLANKERKDGDGLSDLEIRYEVDTFVFEGYDTTANALTWTLYYLAKYPEIQEKCREEVRDVLRGRNQLDYDDLSKLQYTQCCIKEAMRLNPPVFNIFRSLTEDTVIGGHYIPKEAMIIIDITGIHRNPNIWKNPMEYDPLRFHPEHSKERDPFSFVPFSAGPRNCIGQNFAFNEEQVVIASILNKFSLEISDERIKERLDILPVVLLRPAEELHLKLTLL</sequence>
<reference evidence="5" key="1">
    <citation type="journal article" date="2010" name="Nature">
        <title>The Amphimedon queenslandica genome and the evolution of animal complexity.</title>
        <authorList>
            <person name="Srivastava M."/>
            <person name="Simakov O."/>
            <person name="Chapman J."/>
            <person name="Fahey B."/>
            <person name="Gauthier M.E."/>
            <person name="Mitros T."/>
            <person name="Richards G.S."/>
            <person name="Conaco C."/>
            <person name="Dacre M."/>
            <person name="Hellsten U."/>
            <person name="Larroux C."/>
            <person name="Putnam N.H."/>
            <person name="Stanke M."/>
            <person name="Adamska M."/>
            <person name="Darling A."/>
            <person name="Degnan S.M."/>
            <person name="Oakley T.H."/>
            <person name="Plachetzki D.C."/>
            <person name="Zhai Y."/>
            <person name="Adamski M."/>
            <person name="Calcino A."/>
            <person name="Cummins S.F."/>
            <person name="Goodstein D.M."/>
            <person name="Harris C."/>
            <person name="Jackson D.J."/>
            <person name="Leys S.P."/>
            <person name="Shu S."/>
            <person name="Woodcroft B.J."/>
            <person name="Vervoort M."/>
            <person name="Kosik K.S."/>
            <person name="Manning G."/>
            <person name="Degnan B.M."/>
            <person name="Rokhsar D.S."/>
        </authorList>
    </citation>
    <scope>NUCLEOTIDE SEQUENCE [LARGE SCALE GENOMIC DNA]</scope>
</reference>
<dbReference type="PANTHER" id="PTHR24291:SF201">
    <property type="entry name" value="CYTOCHROME P450, FAMILY 4, SUBFAMILY B, POLYPEPTIDE 7"/>
    <property type="match status" value="1"/>
</dbReference>
<dbReference type="GeneID" id="105312467"/>
<dbReference type="InterPro" id="IPR050196">
    <property type="entry name" value="Cytochrome_P450_Monoox"/>
</dbReference>
<dbReference type="EnsemblMetazoa" id="XM_011405144.2">
    <property type="protein sequence ID" value="XP_011403446.2"/>
    <property type="gene ID" value="LOC105312467"/>
</dbReference>
<dbReference type="Proteomes" id="UP000007879">
    <property type="component" value="Unassembled WGS sequence"/>
</dbReference>